<accession>B4DBX7</accession>
<gene>
    <name evidence="1" type="ORF">CfE428DRAFT_6418</name>
</gene>
<dbReference type="AlphaFoldDB" id="B4DBX7"/>
<dbReference type="EMBL" id="ABVL01000042">
    <property type="protein sequence ID" value="EDY16024.1"/>
    <property type="molecule type" value="Genomic_DNA"/>
</dbReference>
<evidence type="ECO:0000313" key="2">
    <source>
        <dbReference type="Proteomes" id="UP000005824"/>
    </source>
</evidence>
<protein>
    <submittedName>
        <fullName evidence="1">Uncharacterized protein</fullName>
    </submittedName>
</protein>
<evidence type="ECO:0000313" key="1">
    <source>
        <dbReference type="EMBL" id="EDY16024.1"/>
    </source>
</evidence>
<dbReference type="STRING" id="497964.CfE428DRAFT_6418"/>
<dbReference type="RefSeq" id="WP_006983735.1">
    <property type="nucleotide sequence ID" value="NZ_ABVL01000042.1"/>
</dbReference>
<sequence length="119" mass="13493">MRSTAEKFRLPTVLKEIVKARIPEAGYETMSEYVLGLIRYDLLTRRPHPATAGIADLKRSEQDKIDDEIVTMFASNETLGGSWFEARMKEAVEAAGKPEVDQPRVMRELLLRISGRKAE</sequence>
<proteinExistence type="predicted"/>
<keyword evidence="2" id="KW-1185">Reference proteome</keyword>
<comment type="caution">
    <text evidence="1">The sequence shown here is derived from an EMBL/GenBank/DDBJ whole genome shotgun (WGS) entry which is preliminary data.</text>
</comment>
<reference evidence="1 2" key="1">
    <citation type="journal article" date="2011" name="J. Bacteriol.">
        <title>Genome sequence of Chthoniobacter flavus Ellin428, an aerobic heterotrophic soil bacterium.</title>
        <authorList>
            <person name="Kant R."/>
            <person name="van Passel M.W."/>
            <person name="Palva A."/>
            <person name="Lucas S."/>
            <person name="Lapidus A."/>
            <person name="Glavina Del Rio T."/>
            <person name="Dalin E."/>
            <person name="Tice H."/>
            <person name="Bruce D."/>
            <person name="Goodwin L."/>
            <person name="Pitluck S."/>
            <person name="Larimer F.W."/>
            <person name="Land M.L."/>
            <person name="Hauser L."/>
            <person name="Sangwan P."/>
            <person name="de Vos W.M."/>
            <person name="Janssen P.H."/>
            <person name="Smidt H."/>
        </authorList>
    </citation>
    <scope>NUCLEOTIDE SEQUENCE [LARGE SCALE GENOMIC DNA]</scope>
    <source>
        <strain evidence="1 2">Ellin428</strain>
    </source>
</reference>
<name>B4DBX7_9BACT</name>
<organism evidence="1 2">
    <name type="scientific">Chthoniobacter flavus Ellin428</name>
    <dbReference type="NCBI Taxonomy" id="497964"/>
    <lineage>
        <taxon>Bacteria</taxon>
        <taxon>Pseudomonadati</taxon>
        <taxon>Verrucomicrobiota</taxon>
        <taxon>Spartobacteria</taxon>
        <taxon>Chthoniobacterales</taxon>
        <taxon>Chthoniobacteraceae</taxon>
        <taxon>Chthoniobacter</taxon>
    </lineage>
</organism>
<dbReference type="Proteomes" id="UP000005824">
    <property type="component" value="Unassembled WGS sequence"/>
</dbReference>
<dbReference type="InParanoid" id="B4DBX7"/>